<dbReference type="Pfam" id="PF01627">
    <property type="entry name" value="Hpt"/>
    <property type="match status" value="1"/>
</dbReference>
<dbReference type="InterPro" id="IPR008207">
    <property type="entry name" value="Sig_transdc_His_kin_Hpt_dom"/>
</dbReference>
<feature type="non-terminal residue" evidence="3">
    <location>
        <position position="147"/>
    </location>
</feature>
<evidence type="ECO:0000313" key="3">
    <source>
        <dbReference type="EMBL" id="GAH09762.1"/>
    </source>
</evidence>
<sequence>MASKEDMQLFINESEDLIQKVEDEVLKLEENPRNKKPIQELFFAFHTLKGLTAMAGFDNASKFCHFLEDFLNKAKNNKVSSEKIRNFTSIFFESLDVLRTVVNRVKKGDNTDIDIKFLEEIKETFEEFDTEFEITFIRPIPQNKIKQ</sequence>
<dbReference type="GO" id="GO:0000160">
    <property type="term" value="P:phosphorelay signal transduction system"/>
    <property type="evidence" value="ECO:0007669"/>
    <property type="project" value="InterPro"/>
</dbReference>
<dbReference type="InterPro" id="IPR051315">
    <property type="entry name" value="Bact_Chemotaxis_CheA"/>
</dbReference>
<proteinExistence type="predicted"/>
<evidence type="ECO:0000259" key="2">
    <source>
        <dbReference type="PROSITE" id="PS50894"/>
    </source>
</evidence>
<comment type="caution">
    <text evidence="3">The sequence shown here is derived from an EMBL/GenBank/DDBJ whole genome shotgun (WGS) entry which is preliminary data.</text>
</comment>
<dbReference type="PANTHER" id="PTHR43395">
    <property type="entry name" value="SENSOR HISTIDINE KINASE CHEA"/>
    <property type="match status" value="1"/>
</dbReference>
<name>X1CPN7_9ZZZZ</name>
<dbReference type="SMART" id="SM00073">
    <property type="entry name" value="HPT"/>
    <property type="match status" value="1"/>
</dbReference>
<keyword evidence="1" id="KW-0175">Coiled coil</keyword>
<dbReference type="InterPro" id="IPR036641">
    <property type="entry name" value="HPT_dom_sf"/>
</dbReference>
<protein>
    <recommendedName>
        <fullName evidence="2">HPt domain-containing protein</fullName>
    </recommendedName>
</protein>
<dbReference type="EMBL" id="BART01033661">
    <property type="protein sequence ID" value="GAH09762.1"/>
    <property type="molecule type" value="Genomic_DNA"/>
</dbReference>
<dbReference type="AlphaFoldDB" id="X1CPN7"/>
<feature type="coiled-coil region" evidence="1">
    <location>
        <begin position="4"/>
        <end position="31"/>
    </location>
</feature>
<dbReference type="PROSITE" id="PS50894">
    <property type="entry name" value="HPT"/>
    <property type="match status" value="1"/>
</dbReference>
<dbReference type="Gene3D" id="1.20.120.160">
    <property type="entry name" value="HPT domain"/>
    <property type="match status" value="1"/>
</dbReference>
<dbReference type="SUPFAM" id="SSF47226">
    <property type="entry name" value="Histidine-containing phosphotransfer domain, HPT domain"/>
    <property type="match status" value="1"/>
</dbReference>
<accession>X1CPN7</accession>
<dbReference type="PANTHER" id="PTHR43395:SF10">
    <property type="entry name" value="CHEMOTAXIS PROTEIN CHEA"/>
    <property type="match status" value="1"/>
</dbReference>
<gene>
    <name evidence="3" type="ORF">S01H4_57767</name>
</gene>
<reference evidence="3" key="1">
    <citation type="journal article" date="2014" name="Front. Microbiol.">
        <title>High frequency of phylogenetically diverse reductive dehalogenase-homologous genes in deep subseafloor sedimentary metagenomes.</title>
        <authorList>
            <person name="Kawai M."/>
            <person name="Futagami T."/>
            <person name="Toyoda A."/>
            <person name="Takaki Y."/>
            <person name="Nishi S."/>
            <person name="Hori S."/>
            <person name="Arai W."/>
            <person name="Tsubouchi T."/>
            <person name="Morono Y."/>
            <person name="Uchiyama I."/>
            <person name="Ito T."/>
            <person name="Fujiyama A."/>
            <person name="Inagaki F."/>
            <person name="Takami H."/>
        </authorList>
    </citation>
    <scope>NUCLEOTIDE SEQUENCE</scope>
    <source>
        <strain evidence="3">Expedition CK06-06</strain>
    </source>
</reference>
<evidence type="ECO:0000256" key="1">
    <source>
        <dbReference type="SAM" id="Coils"/>
    </source>
</evidence>
<dbReference type="CDD" id="cd00088">
    <property type="entry name" value="HPT"/>
    <property type="match status" value="1"/>
</dbReference>
<feature type="domain" description="HPt" evidence="2">
    <location>
        <begin position="1"/>
        <end position="105"/>
    </location>
</feature>
<organism evidence="3">
    <name type="scientific">marine sediment metagenome</name>
    <dbReference type="NCBI Taxonomy" id="412755"/>
    <lineage>
        <taxon>unclassified sequences</taxon>
        <taxon>metagenomes</taxon>
        <taxon>ecological metagenomes</taxon>
    </lineage>
</organism>